<dbReference type="InterPro" id="IPR005025">
    <property type="entry name" value="FMN_Rdtase-like_dom"/>
</dbReference>
<accession>A0A098EEG2</accession>
<dbReference type="PANTHER" id="PTHR43278:SF2">
    <property type="entry name" value="IRON-SULFUR FLAVOPROTEIN"/>
    <property type="match status" value="1"/>
</dbReference>
<dbReference type="Gene3D" id="3.40.50.360">
    <property type="match status" value="1"/>
</dbReference>
<feature type="domain" description="NADPH-dependent FMN reductase-like" evidence="3">
    <location>
        <begin position="15"/>
        <end position="62"/>
    </location>
</feature>
<name>A0A098EEG2_9ZZZZ</name>
<evidence type="ECO:0000259" key="3">
    <source>
        <dbReference type="Pfam" id="PF03358"/>
    </source>
</evidence>
<dbReference type="AlphaFoldDB" id="A0A098EEG2"/>
<dbReference type="PANTHER" id="PTHR43278">
    <property type="entry name" value="NAD(P)H-DEPENDENT FMN-CONTAINING OXIDOREDUCTASE YWQN-RELATED"/>
    <property type="match status" value="1"/>
</dbReference>
<organism evidence="4">
    <name type="scientific">groundwater metagenome</name>
    <dbReference type="NCBI Taxonomy" id="717931"/>
    <lineage>
        <taxon>unclassified sequences</taxon>
        <taxon>metagenomes</taxon>
        <taxon>ecological metagenomes</taxon>
    </lineage>
</organism>
<keyword evidence="1" id="KW-0285">Flavoprotein</keyword>
<sequence>MKIGPCTGCWSCWTKNPGVCMQKDDFQQILDAYKQADYFLLASPLYVFGFPATVKNVIDRFFIILEPSQVKSPRGGTEHPKRFNCHPKTVLISSCGFPEIENFDILRKHFRKICDEMNLVWSGEILIPAAGIANAPKLFDKKYELIRKAGAELIEGQIHKETMDEVSASVMSAEDYRKMATASFAGGVIGKMKTVWIAMKAIRKANKKDYNSNSHRITAG</sequence>
<gene>
    <name evidence="4" type="ORF">MSIBF_A670002</name>
</gene>
<keyword evidence="2" id="KW-0288">FMN</keyword>
<dbReference type="InterPro" id="IPR029039">
    <property type="entry name" value="Flavoprotein-like_sf"/>
</dbReference>
<protein>
    <recommendedName>
        <fullName evidence="3">NADPH-dependent FMN reductase-like domain-containing protein</fullName>
    </recommendedName>
</protein>
<dbReference type="EMBL" id="CCXY01000432">
    <property type="protein sequence ID" value="CEG13906.1"/>
    <property type="molecule type" value="Genomic_DNA"/>
</dbReference>
<dbReference type="InterPro" id="IPR051796">
    <property type="entry name" value="ISF_SsuE-like"/>
</dbReference>
<evidence type="ECO:0000256" key="2">
    <source>
        <dbReference type="ARBA" id="ARBA00022643"/>
    </source>
</evidence>
<reference evidence="4" key="1">
    <citation type="submission" date="2014-09" db="EMBL/GenBank/DDBJ databases">
        <authorList>
            <person name="Probst J Alexander"/>
        </authorList>
    </citation>
    <scope>NUCLEOTIDE SEQUENCE</scope>
</reference>
<dbReference type="Pfam" id="PF03358">
    <property type="entry name" value="FMN_red"/>
    <property type="match status" value="1"/>
</dbReference>
<evidence type="ECO:0000313" key="4">
    <source>
        <dbReference type="EMBL" id="CEG13906.1"/>
    </source>
</evidence>
<evidence type="ECO:0000256" key="1">
    <source>
        <dbReference type="ARBA" id="ARBA00022630"/>
    </source>
</evidence>
<dbReference type="SUPFAM" id="SSF52218">
    <property type="entry name" value="Flavoproteins"/>
    <property type="match status" value="1"/>
</dbReference>
<proteinExistence type="predicted"/>
<dbReference type="GO" id="GO:0016491">
    <property type="term" value="F:oxidoreductase activity"/>
    <property type="evidence" value="ECO:0007669"/>
    <property type="project" value="InterPro"/>
</dbReference>